<dbReference type="SUPFAM" id="SSF56112">
    <property type="entry name" value="Protein kinase-like (PK-like)"/>
    <property type="match status" value="1"/>
</dbReference>
<proteinExistence type="predicted"/>
<dbReference type="Proteomes" id="UP000515121">
    <property type="component" value="Unplaced"/>
</dbReference>
<dbReference type="GeneID" id="111310602"/>
<dbReference type="InterPro" id="IPR050823">
    <property type="entry name" value="Plant_Ser_Thr_Prot_Kinase"/>
</dbReference>
<evidence type="ECO:0000313" key="2">
    <source>
        <dbReference type="RefSeq" id="XP_022765808.1"/>
    </source>
</evidence>
<gene>
    <name evidence="2" type="primary">LOC111310602</name>
</gene>
<dbReference type="KEGG" id="dzi:111310602"/>
<name>A0A6P6ALV1_DURZI</name>
<dbReference type="AlphaFoldDB" id="A0A6P6ALV1"/>
<accession>A0A6P6ALV1</accession>
<keyword evidence="1" id="KW-1185">Reference proteome</keyword>
<dbReference type="InterPro" id="IPR011009">
    <property type="entry name" value="Kinase-like_dom_sf"/>
</dbReference>
<dbReference type="Gene3D" id="3.30.200.20">
    <property type="entry name" value="Phosphorylase Kinase, domain 1"/>
    <property type="match status" value="1"/>
</dbReference>
<dbReference type="PANTHER" id="PTHR45621">
    <property type="entry name" value="OS01G0588500 PROTEIN-RELATED"/>
    <property type="match status" value="1"/>
</dbReference>
<organism evidence="1 2">
    <name type="scientific">Durio zibethinus</name>
    <name type="common">Durian</name>
    <dbReference type="NCBI Taxonomy" id="66656"/>
    <lineage>
        <taxon>Eukaryota</taxon>
        <taxon>Viridiplantae</taxon>
        <taxon>Streptophyta</taxon>
        <taxon>Embryophyta</taxon>
        <taxon>Tracheophyta</taxon>
        <taxon>Spermatophyta</taxon>
        <taxon>Magnoliopsida</taxon>
        <taxon>eudicotyledons</taxon>
        <taxon>Gunneridae</taxon>
        <taxon>Pentapetalae</taxon>
        <taxon>rosids</taxon>
        <taxon>malvids</taxon>
        <taxon>Malvales</taxon>
        <taxon>Malvaceae</taxon>
        <taxon>Helicteroideae</taxon>
        <taxon>Durio</taxon>
    </lineage>
</organism>
<evidence type="ECO:0000313" key="1">
    <source>
        <dbReference type="Proteomes" id="UP000515121"/>
    </source>
</evidence>
<dbReference type="OrthoDB" id="4062651at2759"/>
<sequence>MALKKYLSWKNIIPNYIKPKYPSPGPKVHATKQSPNQRLSLSYISHSGSSLSLRNRSNYLISIHIFTLNELEMITHKFSKSNFLDKGGFGPVYKGFIDDNLRPGLKAQPVAIKVLHLDGTQRHKEWLVGFDGCDLRLECLVPMLSQKDISEHREPRLSDRQEKLSLNTLSRMHSVGLLSIAGFDRMSERTMNEKKMEERNDKSQRRLRLPLTAYRSALYWLDYYENVLDKF</sequence>
<reference evidence="2" key="1">
    <citation type="submission" date="2025-08" db="UniProtKB">
        <authorList>
            <consortium name="RefSeq"/>
        </authorList>
    </citation>
    <scope>IDENTIFICATION</scope>
    <source>
        <tissue evidence="2">Fruit stalk</tissue>
    </source>
</reference>
<protein>
    <submittedName>
        <fullName evidence="2">Serine/threonine-protein kinase RIPK-like</fullName>
    </submittedName>
</protein>
<dbReference type="RefSeq" id="XP_022765808.1">
    <property type="nucleotide sequence ID" value="XM_022910073.1"/>
</dbReference>